<dbReference type="PANTHER" id="PTHR47074">
    <property type="entry name" value="BNAC02G40300D PROTEIN"/>
    <property type="match status" value="1"/>
</dbReference>
<dbReference type="CDD" id="cd06222">
    <property type="entry name" value="RNase_H_like"/>
    <property type="match status" value="1"/>
</dbReference>
<comment type="caution">
    <text evidence="2">The sequence shown here is derived from an EMBL/GenBank/DDBJ whole genome shotgun (WGS) entry which is preliminary data.</text>
</comment>
<dbReference type="PANTHER" id="PTHR47074:SF11">
    <property type="entry name" value="REVERSE TRANSCRIPTASE-LIKE PROTEIN"/>
    <property type="match status" value="1"/>
</dbReference>
<evidence type="ECO:0000313" key="3">
    <source>
        <dbReference type="Proteomes" id="UP000516437"/>
    </source>
</evidence>
<feature type="domain" description="RNase H type-1" evidence="1">
    <location>
        <begin position="64"/>
        <end position="120"/>
    </location>
</feature>
<protein>
    <recommendedName>
        <fullName evidence="1">RNase H type-1 domain-containing protein</fullName>
    </recommendedName>
</protein>
<evidence type="ECO:0000313" key="2">
    <source>
        <dbReference type="EMBL" id="KAB1220218.1"/>
    </source>
</evidence>
<dbReference type="InterPro" id="IPR002156">
    <property type="entry name" value="RNaseH_domain"/>
</dbReference>
<dbReference type="InterPro" id="IPR052929">
    <property type="entry name" value="RNase_H-like_EbsB-rel"/>
</dbReference>
<dbReference type="EMBL" id="RXIC02000021">
    <property type="protein sequence ID" value="KAB1220218.1"/>
    <property type="molecule type" value="Genomic_DNA"/>
</dbReference>
<dbReference type="InterPro" id="IPR044730">
    <property type="entry name" value="RNase_H-like_dom_plant"/>
</dbReference>
<proteinExistence type="predicted"/>
<name>A0A6A1W956_9ROSI</name>
<sequence>MVHHAATLDITALMLRIRRSTREHVAAWARRDEIMEITRWKPPLYGKIKVSFDVAMRPKFVVGAVAFRNHLGRVVGAKVQKFFVAGPLEGEVSAAVMGIQEAQVYGFQDVIIEGDSFLAIDAFRKYPVRNDWTILVELKRLLSVSLGLILERLLLLKEVPIWRRTILLVWLPLNLS</sequence>
<evidence type="ECO:0000259" key="1">
    <source>
        <dbReference type="Pfam" id="PF13456"/>
    </source>
</evidence>
<accession>A0A6A1W956</accession>
<dbReference type="AlphaFoldDB" id="A0A6A1W956"/>
<keyword evidence="3" id="KW-1185">Reference proteome</keyword>
<dbReference type="Gene3D" id="3.30.420.10">
    <property type="entry name" value="Ribonuclease H-like superfamily/Ribonuclease H"/>
    <property type="match status" value="1"/>
</dbReference>
<dbReference type="InterPro" id="IPR036397">
    <property type="entry name" value="RNaseH_sf"/>
</dbReference>
<dbReference type="OrthoDB" id="1906820at2759"/>
<gene>
    <name evidence="2" type="ORF">CJ030_MR3G017042</name>
</gene>
<reference evidence="2 3" key="1">
    <citation type="journal article" date="2019" name="Plant Biotechnol. J.">
        <title>The red bayberry genome and genetic basis of sex determination.</title>
        <authorList>
            <person name="Jia H.M."/>
            <person name="Jia H.J."/>
            <person name="Cai Q.L."/>
            <person name="Wang Y."/>
            <person name="Zhao H.B."/>
            <person name="Yang W.F."/>
            <person name="Wang G.Y."/>
            <person name="Li Y.H."/>
            <person name="Zhan D.L."/>
            <person name="Shen Y.T."/>
            <person name="Niu Q.F."/>
            <person name="Chang L."/>
            <person name="Qiu J."/>
            <person name="Zhao L."/>
            <person name="Xie H.B."/>
            <person name="Fu W.Y."/>
            <person name="Jin J."/>
            <person name="Li X.W."/>
            <person name="Jiao Y."/>
            <person name="Zhou C.C."/>
            <person name="Tu T."/>
            <person name="Chai C.Y."/>
            <person name="Gao J.L."/>
            <person name="Fan L.J."/>
            <person name="van de Weg E."/>
            <person name="Wang J.Y."/>
            <person name="Gao Z.S."/>
        </authorList>
    </citation>
    <scope>NUCLEOTIDE SEQUENCE [LARGE SCALE GENOMIC DNA]</scope>
    <source>
        <tissue evidence="2">Leaves</tissue>
    </source>
</reference>
<dbReference type="Pfam" id="PF13456">
    <property type="entry name" value="RVT_3"/>
    <property type="match status" value="1"/>
</dbReference>
<dbReference type="Proteomes" id="UP000516437">
    <property type="component" value="Chromosome 3"/>
</dbReference>
<dbReference type="GO" id="GO:0004523">
    <property type="term" value="F:RNA-DNA hybrid ribonuclease activity"/>
    <property type="evidence" value="ECO:0007669"/>
    <property type="project" value="InterPro"/>
</dbReference>
<dbReference type="GO" id="GO:0003676">
    <property type="term" value="F:nucleic acid binding"/>
    <property type="evidence" value="ECO:0007669"/>
    <property type="project" value="InterPro"/>
</dbReference>
<organism evidence="2 3">
    <name type="scientific">Morella rubra</name>
    <name type="common">Chinese bayberry</name>
    <dbReference type="NCBI Taxonomy" id="262757"/>
    <lineage>
        <taxon>Eukaryota</taxon>
        <taxon>Viridiplantae</taxon>
        <taxon>Streptophyta</taxon>
        <taxon>Embryophyta</taxon>
        <taxon>Tracheophyta</taxon>
        <taxon>Spermatophyta</taxon>
        <taxon>Magnoliopsida</taxon>
        <taxon>eudicotyledons</taxon>
        <taxon>Gunneridae</taxon>
        <taxon>Pentapetalae</taxon>
        <taxon>rosids</taxon>
        <taxon>fabids</taxon>
        <taxon>Fagales</taxon>
        <taxon>Myricaceae</taxon>
        <taxon>Morella</taxon>
    </lineage>
</organism>